<evidence type="ECO:0000256" key="1">
    <source>
        <dbReference type="SAM" id="SignalP"/>
    </source>
</evidence>
<keyword evidence="3" id="KW-1185">Reference proteome</keyword>
<keyword evidence="1" id="KW-0732">Signal</keyword>
<proteinExistence type="predicted"/>
<organism evidence="2 3">
    <name type="scientific">Usitatibacter rugosus</name>
    <dbReference type="NCBI Taxonomy" id="2732067"/>
    <lineage>
        <taxon>Bacteria</taxon>
        <taxon>Pseudomonadati</taxon>
        <taxon>Pseudomonadota</taxon>
        <taxon>Betaproteobacteria</taxon>
        <taxon>Nitrosomonadales</taxon>
        <taxon>Usitatibacteraceae</taxon>
        <taxon>Usitatibacter</taxon>
    </lineage>
</organism>
<dbReference type="KEGG" id="uru:DSM104443_03523"/>
<reference evidence="2 3" key="1">
    <citation type="submission" date="2020-04" db="EMBL/GenBank/DDBJ databases">
        <title>Usitatibacter rugosus gen. nov., sp. nov. and Usitatibacter palustris sp. nov., novel members of Usitatibacteraceae fam. nov. within the order Nitrosomonadales isolated from soil.</title>
        <authorList>
            <person name="Huber K.J."/>
            <person name="Neumann-Schaal M."/>
            <person name="Geppert A."/>
            <person name="Luckner M."/>
            <person name="Wanner G."/>
            <person name="Overmann J."/>
        </authorList>
    </citation>
    <scope>NUCLEOTIDE SEQUENCE [LARGE SCALE GENOMIC DNA]</scope>
    <source>
        <strain evidence="2 3">0125_3</strain>
    </source>
</reference>
<feature type="chain" id="PRO_5027031506" description="DUF4019 domain-containing protein" evidence="1">
    <location>
        <begin position="22"/>
        <end position="138"/>
    </location>
</feature>
<dbReference type="Proteomes" id="UP000501534">
    <property type="component" value="Chromosome"/>
</dbReference>
<protein>
    <recommendedName>
        <fullName evidence="4">DUF4019 domain-containing protein</fullName>
    </recommendedName>
</protein>
<dbReference type="InterPro" id="IPR025091">
    <property type="entry name" value="DUF4019"/>
</dbReference>
<dbReference type="Pfam" id="PF13211">
    <property type="entry name" value="DUF4019"/>
    <property type="match status" value="1"/>
</dbReference>
<evidence type="ECO:0008006" key="4">
    <source>
        <dbReference type="Google" id="ProtNLM"/>
    </source>
</evidence>
<evidence type="ECO:0000313" key="2">
    <source>
        <dbReference type="EMBL" id="QJR12437.1"/>
    </source>
</evidence>
<gene>
    <name evidence="2" type="ORF">DSM104443_03523</name>
</gene>
<evidence type="ECO:0000313" key="3">
    <source>
        <dbReference type="Proteomes" id="UP000501534"/>
    </source>
</evidence>
<dbReference type="EMBL" id="CP053069">
    <property type="protein sequence ID" value="QJR12437.1"/>
    <property type="molecule type" value="Genomic_DNA"/>
</dbReference>
<dbReference type="AlphaFoldDB" id="A0A6M4H3N1"/>
<sequence length="138" mass="15294">MRFIHFILAIAIAVAVSSGRAEDETDTLPAQEAARAWLVSVDAGAYGKSWDISSEIFQKAIKRDDWEKALVAARGPMGTAGARKTRLVQYTKNLPNVPEGEYVVIQYETSFENRAAIETVTPVKEKDGTWRVAGYFIK</sequence>
<accession>A0A6M4H3N1</accession>
<feature type="signal peptide" evidence="1">
    <location>
        <begin position="1"/>
        <end position="21"/>
    </location>
</feature>
<dbReference type="RefSeq" id="WP_171094640.1">
    <property type="nucleotide sequence ID" value="NZ_CP053069.1"/>
</dbReference>
<name>A0A6M4H3N1_9PROT</name>